<dbReference type="EMBL" id="LCWV01000010">
    <property type="protein sequence ID" value="PWI70017.1"/>
    <property type="molecule type" value="Genomic_DNA"/>
</dbReference>
<feature type="compositionally biased region" description="Basic residues" evidence="1">
    <location>
        <begin position="685"/>
        <end position="694"/>
    </location>
</feature>
<sequence>MLSFAINQITTSSLLVAVRPPRPHSALLPAPGGLPGPGRGVLACACRDGQQGRRLPPRLLPRVPEAVDQRKRSGPDHSLTSNAELWLLEPDDTSHLRYLLPRRLRPFAAPSYSRLLGGIYRHLDDSLPLLSILSSRLLFPPSFAWRGRCRVGEALECTMIDGFPLPSSFHSCRHPPVQCRTNMLAWLLPRWTGHLLRIVTPYAMPSLCGIAAIYLLTRRSRWRSAGECKMMSPDTVSSLFPDRPIRPLPKRRLRERLSPEAADSIKYPPSTLDNIPLFYYPPYTAKEDGPAQSNGDPAGALEHGRRPDPPSFQSLRNGVRPAAGEEQESGPRSTLVTRSQPDILTRAARHPSRPDPARGADPQPPPSAASSVDGYDSFENSNKKKRKIPSASDSVLNVAGSLSSDLSSLGISGNANSPTNDAGERLHHASAGYSAPSSYASTNQGFSGPGRGRLGRSRNGRSPLRALADGNSVWPGRPPKGGTSPWSPATEGTGIISSAIANAEKLPPQGQENVSLLQQHSATPKSTPASTQFTFTCDSQVPGTVQWPGKSETRDGAAIYSRGLGHPNRHAMPAQASPPGSNAPNGANNEAAPRAAGAKPNGRRKSRRRLDRELDMAARQRKQMAADMYYHQPPRPEDVWICEFCEFESIFGRPPLRLIRDYEIKDRRHRQEEADRKRLLEKAKAKSRKARKTGKPLGKGAHGAQVPEDPRQPDPQDDQDATPMQHSHSHSTQSEEGEYEDDFEDDYPSPLPERVPRLGDAGGGVVPLESEP</sequence>
<accession>A0A2U3E6B1</accession>
<proteinExistence type="predicted"/>
<evidence type="ECO:0000313" key="2">
    <source>
        <dbReference type="EMBL" id="PWI70017.1"/>
    </source>
</evidence>
<gene>
    <name evidence="2" type="ORF">PCL_00161</name>
</gene>
<feature type="compositionally biased region" description="Low complexity" evidence="1">
    <location>
        <begin position="429"/>
        <end position="441"/>
    </location>
</feature>
<name>A0A2U3E6B1_PURLI</name>
<feature type="compositionally biased region" description="Polar residues" evidence="1">
    <location>
        <begin position="330"/>
        <end position="342"/>
    </location>
</feature>
<evidence type="ECO:0000256" key="1">
    <source>
        <dbReference type="SAM" id="MobiDB-lite"/>
    </source>
</evidence>
<feature type="region of interest" description="Disordered" evidence="1">
    <location>
        <begin position="668"/>
        <end position="772"/>
    </location>
</feature>
<protein>
    <submittedName>
        <fullName evidence="2">Uncharacterized protein</fullName>
    </submittedName>
</protein>
<organism evidence="2 3">
    <name type="scientific">Purpureocillium lilacinum</name>
    <name type="common">Paecilomyces lilacinus</name>
    <dbReference type="NCBI Taxonomy" id="33203"/>
    <lineage>
        <taxon>Eukaryota</taxon>
        <taxon>Fungi</taxon>
        <taxon>Dikarya</taxon>
        <taxon>Ascomycota</taxon>
        <taxon>Pezizomycotina</taxon>
        <taxon>Sordariomycetes</taxon>
        <taxon>Hypocreomycetidae</taxon>
        <taxon>Hypocreales</taxon>
        <taxon>Ophiocordycipitaceae</taxon>
        <taxon>Purpureocillium</taxon>
    </lineage>
</organism>
<dbReference type="Proteomes" id="UP000245956">
    <property type="component" value="Unassembled WGS sequence"/>
</dbReference>
<feature type="compositionally biased region" description="Basic and acidic residues" evidence="1">
    <location>
        <begin position="668"/>
        <end position="684"/>
    </location>
</feature>
<evidence type="ECO:0000313" key="3">
    <source>
        <dbReference type="Proteomes" id="UP000245956"/>
    </source>
</evidence>
<feature type="compositionally biased region" description="Polar residues" evidence="1">
    <location>
        <begin position="510"/>
        <end position="531"/>
    </location>
</feature>
<feature type="compositionally biased region" description="Low complexity" evidence="1">
    <location>
        <begin position="577"/>
        <end position="600"/>
    </location>
</feature>
<feature type="compositionally biased region" description="Low complexity" evidence="1">
    <location>
        <begin position="400"/>
        <end position="413"/>
    </location>
</feature>
<feature type="region of interest" description="Disordered" evidence="1">
    <location>
        <begin position="509"/>
        <end position="531"/>
    </location>
</feature>
<comment type="caution">
    <text evidence="2">The sequence shown here is derived from an EMBL/GenBank/DDBJ whole genome shotgun (WGS) entry which is preliminary data.</text>
</comment>
<dbReference type="AlphaFoldDB" id="A0A2U3E6B1"/>
<feature type="region of interest" description="Disordered" evidence="1">
    <location>
        <begin position="561"/>
        <end position="611"/>
    </location>
</feature>
<feature type="compositionally biased region" description="Acidic residues" evidence="1">
    <location>
        <begin position="735"/>
        <end position="747"/>
    </location>
</feature>
<reference evidence="2 3" key="1">
    <citation type="journal article" date="2016" name="Front. Microbiol.">
        <title>Genome and transcriptome sequences reveal the specific parasitism of the nematophagous Purpureocillium lilacinum 36-1.</title>
        <authorList>
            <person name="Xie J."/>
            <person name="Li S."/>
            <person name="Mo C."/>
            <person name="Xiao X."/>
            <person name="Peng D."/>
            <person name="Wang G."/>
            <person name="Xiao Y."/>
        </authorList>
    </citation>
    <scope>NUCLEOTIDE SEQUENCE [LARGE SCALE GENOMIC DNA]</scope>
    <source>
        <strain evidence="2 3">36-1</strain>
    </source>
</reference>
<feature type="region of interest" description="Disordered" evidence="1">
    <location>
        <begin position="283"/>
        <end position="492"/>
    </location>
</feature>